<dbReference type="eggNOG" id="COG1167">
    <property type="taxonomic scope" value="Bacteria"/>
</dbReference>
<dbReference type="GO" id="GO:0030170">
    <property type="term" value="F:pyridoxal phosphate binding"/>
    <property type="evidence" value="ECO:0007669"/>
    <property type="project" value="InterPro"/>
</dbReference>
<name>Q2RPZ6_RHORT</name>
<feature type="domain" description="Aminotransferase class I/classII large" evidence="7">
    <location>
        <begin position="68"/>
        <end position="397"/>
    </location>
</feature>
<comment type="similarity">
    <text evidence="2">Belongs to the class-I pyridoxal-phosphate-dependent aminotransferase family.</text>
</comment>
<evidence type="ECO:0000256" key="1">
    <source>
        <dbReference type="ARBA" id="ARBA00001933"/>
    </source>
</evidence>
<dbReference type="Gene3D" id="3.90.1150.10">
    <property type="entry name" value="Aspartate Aminotransferase, domain 1"/>
    <property type="match status" value="1"/>
</dbReference>
<evidence type="ECO:0000256" key="5">
    <source>
        <dbReference type="ARBA" id="ARBA00022679"/>
    </source>
</evidence>
<dbReference type="Gene3D" id="3.40.640.10">
    <property type="entry name" value="Type I PLP-dependent aspartate aminotransferase-like (Major domain)"/>
    <property type="match status" value="1"/>
</dbReference>
<dbReference type="InterPro" id="IPR015421">
    <property type="entry name" value="PyrdxlP-dep_Trfase_major"/>
</dbReference>
<dbReference type="GO" id="GO:0047536">
    <property type="term" value="F:2-aminoadipate transaminase activity"/>
    <property type="evidence" value="ECO:0007669"/>
    <property type="project" value="UniProtKB-EC"/>
</dbReference>
<dbReference type="CDD" id="cd00609">
    <property type="entry name" value="AAT_like"/>
    <property type="match status" value="1"/>
</dbReference>
<dbReference type="RefSeq" id="WP_011390752.1">
    <property type="nucleotide sequence ID" value="NC_007643.1"/>
</dbReference>
<dbReference type="SUPFAM" id="SSF53383">
    <property type="entry name" value="PLP-dependent transferases"/>
    <property type="match status" value="1"/>
</dbReference>
<dbReference type="Proteomes" id="UP000001929">
    <property type="component" value="Chromosome"/>
</dbReference>
<dbReference type="GO" id="GO:1901605">
    <property type="term" value="P:alpha-amino acid metabolic process"/>
    <property type="evidence" value="ECO:0007669"/>
    <property type="project" value="TreeGrafter"/>
</dbReference>
<evidence type="ECO:0000259" key="7">
    <source>
        <dbReference type="Pfam" id="PF00155"/>
    </source>
</evidence>
<accession>Q2RPZ6</accession>
<dbReference type="EnsemblBacteria" id="ABC23799">
    <property type="protein sequence ID" value="ABC23799"/>
    <property type="gene ID" value="Rru_A3004"/>
</dbReference>
<keyword evidence="5 8" id="KW-0808">Transferase</keyword>
<sequence length="411" mass="44147">MDWKGAYAHRAGAMRASEIRELLKLLDQPDVLSFAGGIPDPTLFPTEAAREAYGAVLGEPGVGPLSLQYSISEGYVPLRRWIVAHMASRGVVCDEENIVITSGSQQGLDYLGKLLISPGDSAYVTRPTYLGALQAFNPYEPRYADLAFGEGAPTPAQCREAALAAGGRPALAYVVPDFANPTGETLSREDRLRLLEHVSALGVPLVEDAAYAALRYAGADIASCLALDIARVGDIDHSRVIYCGSFSKTIAPGLRVGWICAARDLVQKVVLTKQAADLHSATINQMVMHRLAEAIYDEQVKKIIGVYAARRDALLAALAKFMPEGVSWTAPEGGMFVWVTLPANIDGAELLAESLRDERVAFVPGGAFFFDGSGANTLRLNFSLPSEAVINEGIARLARLIARKNNQFRAA</sequence>
<dbReference type="PANTHER" id="PTHR42790">
    <property type="entry name" value="AMINOTRANSFERASE"/>
    <property type="match status" value="1"/>
</dbReference>
<dbReference type="InterPro" id="IPR015422">
    <property type="entry name" value="PyrdxlP-dep_Trfase_small"/>
</dbReference>
<evidence type="ECO:0000313" key="9">
    <source>
        <dbReference type="Proteomes" id="UP000001929"/>
    </source>
</evidence>
<dbReference type="STRING" id="269796.Rru_A3004"/>
<dbReference type="PANTHER" id="PTHR42790:SF19">
    <property type="entry name" value="KYNURENINE_ALPHA-AMINOADIPATE AMINOTRANSFERASE, MITOCHONDRIAL"/>
    <property type="match status" value="1"/>
</dbReference>
<comment type="cofactor">
    <cofactor evidence="1">
        <name>pyridoxal 5'-phosphate</name>
        <dbReference type="ChEBI" id="CHEBI:597326"/>
    </cofactor>
</comment>
<comment type="subunit">
    <text evidence="3">Homodimer.</text>
</comment>
<dbReference type="HOGENOM" id="CLU_017584_0_6_5"/>
<dbReference type="FunFam" id="3.40.640.10:FF:000053">
    <property type="entry name" value="Aminotransferase, class I"/>
    <property type="match status" value="1"/>
</dbReference>
<dbReference type="InterPro" id="IPR015424">
    <property type="entry name" value="PyrdxlP-dep_Trfase"/>
</dbReference>
<dbReference type="InterPro" id="IPR004839">
    <property type="entry name" value="Aminotransferase_I/II_large"/>
</dbReference>
<keyword evidence="6" id="KW-0663">Pyridoxal phosphate</keyword>
<dbReference type="InterPro" id="IPR050859">
    <property type="entry name" value="Class-I_PLP-dep_aminotransf"/>
</dbReference>
<keyword evidence="4 8" id="KW-0032">Aminotransferase</keyword>
<keyword evidence="9" id="KW-1185">Reference proteome</keyword>
<proteinExistence type="inferred from homology"/>
<evidence type="ECO:0000256" key="3">
    <source>
        <dbReference type="ARBA" id="ARBA00011738"/>
    </source>
</evidence>
<evidence type="ECO:0000256" key="6">
    <source>
        <dbReference type="ARBA" id="ARBA00022898"/>
    </source>
</evidence>
<dbReference type="AlphaFoldDB" id="Q2RPZ6"/>
<evidence type="ECO:0000256" key="4">
    <source>
        <dbReference type="ARBA" id="ARBA00022576"/>
    </source>
</evidence>
<organism evidence="8 9">
    <name type="scientific">Rhodospirillum rubrum (strain ATCC 11170 / ATH 1.1.1 / DSM 467 / LMG 4362 / NCIMB 8255 / S1)</name>
    <dbReference type="NCBI Taxonomy" id="269796"/>
    <lineage>
        <taxon>Bacteria</taxon>
        <taxon>Pseudomonadati</taxon>
        <taxon>Pseudomonadota</taxon>
        <taxon>Alphaproteobacteria</taxon>
        <taxon>Rhodospirillales</taxon>
        <taxon>Rhodospirillaceae</taxon>
        <taxon>Rhodospirillum</taxon>
    </lineage>
</organism>
<dbReference type="EC" id="2.6.1.39" evidence="8"/>
<dbReference type="KEGG" id="rru:Rru_A3004"/>
<dbReference type="Pfam" id="PF00155">
    <property type="entry name" value="Aminotran_1_2"/>
    <property type="match status" value="1"/>
</dbReference>
<protein>
    <submittedName>
        <fullName evidence="8">Aminotransferase, class I and II</fullName>
        <ecNumber evidence="8">2.6.1.39</ecNumber>
    </submittedName>
</protein>
<evidence type="ECO:0000256" key="2">
    <source>
        <dbReference type="ARBA" id="ARBA00007441"/>
    </source>
</evidence>
<dbReference type="PATRIC" id="fig|269796.9.peg.3112"/>
<reference evidence="8 9" key="1">
    <citation type="journal article" date="2011" name="Stand. Genomic Sci.">
        <title>Complete genome sequence of Rhodospirillum rubrum type strain (S1).</title>
        <authorList>
            <person name="Munk A.C."/>
            <person name="Copeland A."/>
            <person name="Lucas S."/>
            <person name="Lapidus A."/>
            <person name="Del Rio T.G."/>
            <person name="Barry K."/>
            <person name="Detter J.C."/>
            <person name="Hammon N."/>
            <person name="Israni S."/>
            <person name="Pitluck S."/>
            <person name="Brettin T."/>
            <person name="Bruce D."/>
            <person name="Han C."/>
            <person name="Tapia R."/>
            <person name="Gilna P."/>
            <person name="Schmutz J."/>
            <person name="Larimer F."/>
            <person name="Land M."/>
            <person name="Kyrpides N.C."/>
            <person name="Mavromatis K."/>
            <person name="Richardson P."/>
            <person name="Rohde M."/>
            <person name="Goker M."/>
            <person name="Klenk H.P."/>
            <person name="Zhang Y."/>
            <person name="Roberts G.P."/>
            <person name="Reslewic S."/>
            <person name="Schwartz D.C."/>
        </authorList>
    </citation>
    <scope>NUCLEOTIDE SEQUENCE [LARGE SCALE GENOMIC DNA]</scope>
    <source>
        <strain evidence="9">ATCC 11170 / ATH 1.1.1 / DSM 467 / LMG 4362 / NCIMB 8255 / S1</strain>
    </source>
</reference>
<dbReference type="PhylomeDB" id="Q2RPZ6"/>
<gene>
    <name evidence="8" type="ordered locus">Rru_A3004</name>
</gene>
<evidence type="ECO:0000313" key="8">
    <source>
        <dbReference type="EMBL" id="ABC23799.1"/>
    </source>
</evidence>
<dbReference type="EMBL" id="CP000230">
    <property type="protein sequence ID" value="ABC23799.1"/>
    <property type="molecule type" value="Genomic_DNA"/>
</dbReference>